<evidence type="ECO:0000256" key="7">
    <source>
        <dbReference type="ARBA" id="ARBA00022840"/>
    </source>
</evidence>
<dbReference type="InterPro" id="IPR036388">
    <property type="entry name" value="WH-like_DNA-bd_sf"/>
</dbReference>
<evidence type="ECO:0000256" key="4">
    <source>
        <dbReference type="ARBA" id="ARBA00022741"/>
    </source>
</evidence>
<dbReference type="InterPro" id="IPR041562">
    <property type="entry name" value="MCM_lid"/>
</dbReference>
<dbReference type="FunFam" id="2.20.28.10:FF:000003">
    <property type="entry name" value="DNA helicase"/>
    <property type="match status" value="1"/>
</dbReference>
<dbReference type="Gene3D" id="2.40.50.140">
    <property type="entry name" value="Nucleic acid-binding proteins"/>
    <property type="match status" value="1"/>
</dbReference>
<dbReference type="InterPro" id="IPR012340">
    <property type="entry name" value="NA-bd_OB-fold"/>
</dbReference>
<dbReference type="Proteomes" id="UP000509241">
    <property type="component" value="Chromosome"/>
</dbReference>
<dbReference type="KEGG" id="haly:HYG82_03160"/>
<dbReference type="Pfam" id="PF17855">
    <property type="entry name" value="MCM_lid"/>
    <property type="match status" value="1"/>
</dbReference>
<dbReference type="InterPro" id="IPR018525">
    <property type="entry name" value="MCM_CS"/>
</dbReference>
<dbReference type="InterPro" id="IPR033762">
    <property type="entry name" value="MCM_OB"/>
</dbReference>
<dbReference type="InterPro" id="IPR031327">
    <property type="entry name" value="MCM"/>
</dbReference>
<dbReference type="PANTHER" id="PTHR11630">
    <property type="entry name" value="DNA REPLICATION LICENSING FACTOR MCM FAMILY MEMBER"/>
    <property type="match status" value="1"/>
</dbReference>
<dbReference type="Pfam" id="PF17207">
    <property type="entry name" value="MCM_OB"/>
    <property type="match status" value="1"/>
</dbReference>
<dbReference type="SUPFAM" id="SSF50249">
    <property type="entry name" value="Nucleic acid-binding proteins"/>
    <property type="match status" value="1"/>
</dbReference>
<dbReference type="PROSITE" id="PS50051">
    <property type="entry name" value="MCM_2"/>
    <property type="match status" value="1"/>
</dbReference>
<dbReference type="GO" id="GO:0003697">
    <property type="term" value="F:single-stranded DNA binding"/>
    <property type="evidence" value="ECO:0007669"/>
    <property type="project" value="TreeGrafter"/>
</dbReference>
<dbReference type="AlphaFoldDB" id="A0A7D5GFV9"/>
<dbReference type="SUPFAM" id="SSF52540">
    <property type="entry name" value="P-loop containing nucleoside triphosphate hydrolases"/>
    <property type="match status" value="1"/>
</dbReference>
<evidence type="ECO:0000256" key="6">
    <source>
        <dbReference type="ARBA" id="ARBA00022806"/>
    </source>
</evidence>
<dbReference type="InterPro" id="IPR027925">
    <property type="entry name" value="MCM_N"/>
</dbReference>
<evidence type="ECO:0000256" key="9">
    <source>
        <dbReference type="RuleBase" id="RU004070"/>
    </source>
</evidence>
<accession>A0A7D5GFV9</accession>
<evidence type="ECO:0000256" key="3">
    <source>
        <dbReference type="ARBA" id="ARBA00022705"/>
    </source>
</evidence>
<evidence type="ECO:0000256" key="1">
    <source>
        <dbReference type="ARBA" id="ARBA00008010"/>
    </source>
</evidence>
<keyword evidence="12" id="KW-1185">Reference proteome</keyword>
<protein>
    <recommendedName>
        <fullName evidence="2">DNA helicase</fullName>
        <ecNumber evidence="2">3.6.4.12</ecNumber>
    </recommendedName>
</protein>
<reference evidence="11 12" key="1">
    <citation type="submission" date="2020-07" db="EMBL/GenBank/DDBJ databases">
        <authorList>
            <person name="Cui H."/>
        </authorList>
    </citation>
    <scope>NUCLEOTIDE SEQUENCE [LARGE SCALE GENOMIC DNA]</scope>
    <source>
        <strain evidence="11 12">YPL8</strain>
    </source>
</reference>
<dbReference type="Gene3D" id="3.40.50.300">
    <property type="entry name" value="P-loop containing nucleotide triphosphate hydrolases"/>
    <property type="match status" value="1"/>
</dbReference>
<dbReference type="GO" id="GO:0006260">
    <property type="term" value="P:DNA replication"/>
    <property type="evidence" value="ECO:0007669"/>
    <property type="project" value="UniProtKB-KW"/>
</dbReference>
<evidence type="ECO:0000256" key="5">
    <source>
        <dbReference type="ARBA" id="ARBA00022801"/>
    </source>
</evidence>
<dbReference type="EC" id="3.6.4.12" evidence="2"/>
<comment type="similarity">
    <text evidence="1 9">Belongs to the MCM family.</text>
</comment>
<dbReference type="Gene3D" id="1.10.10.10">
    <property type="entry name" value="Winged helix-like DNA-binding domain superfamily/Winged helix DNA-binding domain"/>
    <property type="match status" value="1"/>
</dbReference>
<keyword evidence="4 9" id="KW-0547">Nucleotide-binding</keyword>
<dbReference type="InterPro" id="IPR027417">
    <property type="entry name" value="P-loop_NTPase"/>
</dbReference>
<dbReference type="Gene3D" id="3.30.1640.10">
    <property type="entry name" value="mini-chromosome maintenance (MCM) complex, chain A, domain 1"/>
    <property type="match status" value="1"/>
</dbReference>
<keyword evidence="6" id="KW-0347">Helicase</keyword>
<keyword evidence="5" id="KW-0378">Hydrolase</keyword>
<gene>
    <name evidence="11" type="ORF">HYG82_03160</name>
</gene>
<dbReference type="SMART" id="SM00350">
    <property type="entry name" value="MCM"/>
    <property type="match status" value="1"/>
</dbReference>
<evidence type="ECO:0000313" key="11">
    <source>
        <dbReference type="EMBL" id="QLG47914.1"/>
    </source>
</evidence>
<dbReference type="GO" id="GO:0017116">
    <property type="term" value="F:single-stranded DNA helicase activity"/>
    <property type="evidence" value="ECO:0007669"/>
    <property type="project" value="TreeGrafter"/>
</dbReference>
<dbReference type="Pfam" id="PF00493">
    <property type="entry name" value="MCM"/>
    <property type="match status" value="1"/>
</dbReference>
<evidence type="ECO:0000256" key="8">
    <source>
        <dbReference type="ARBA" id="ARBA00023125"/>
    </source>
</evidence>
<dbReference type="GeneID" id="56032257"/>
<organism evidence="11 12">
    <name type="scientific">Natrinema halophilum</name>
    <dbReference type="NCBI Taxonomy" id="1699371"/>
    <lineage>
        <taxon>Archaea</taxon>
        <taxon>Methanobacteriati</taxon>
        <taxon>Methanobacteriota</taxon>
        <taxon>Stenosarchaea group</taxon>
        <taxon>Halobacteria</taxon>
        <taxon>Halobacteriales</taxon>
        <taxon>Natrialbaceae</taxon>
        <taxon>Natrinema</taxon>
    </lineage>
</organism>
<dbReference type="EMBL" id="CP058601">
    <property type="protein sequence ID" value="QLG47914.1"/>
    <property type="molecule type" value="Genomic_DNA"/>
</dbReference>
<dbReference type="Gene3D" id="2.20.28.10">
    <property type="match status" value="1"/>
</dbReference>
<keyword evidence="8 9" id="KW-0238">DNA-binding</keyword>
<evidence type="ECO:0000313" key="12">
    <source>
        <dbReference type="Proteomes" id="UP000509241"/>
    </source>
</evidence>
<feature type="domain" description="MCM C-terminal AAA(+) ATPase" evidence="10">
    <location>
        <begin position="280"/>
        <end position="487"/>
    </location>
</feature>
<dbReference type="InterPro" id="IPR001208">
    <property type="entry name" value="MCM_dom"/>
</dbReference>
<dbReference type="GO" id="GO:0016787">
    <property type="term" value="F:hydrolase activity"/>
    <property type="evidence" value="ECO:0007669"/>
    <property type="project" value="UniProtKB-KW"/>
</dbReference>
<dbReference type="PANTHER" id="PTHR11630:SF66">
    <property type="entry name" value="DNA REPLICATION LICENSING FACTOR MCM4"/>
    <property type="match status" value="1"/>
</dbReference>
<evidence type="ECO:0000259" key="10">
    <source>
        <dbReference type="PROSITE" id="PS50051"/>
    </source>
</evidence>
<dbReference type="GO" id="GO:0005524">
    <property type="term" value="F:ATP binding"/>
    <property type="evidence" value="ECO:0007669"/>
    <property type="project" value="UniProtKB-KW"/>
</dbReference>
<dbReference type="OrthoDB" id="6747at2157"/>
<proteinExistence type="inferred from homology"/>
<dbReference type="RefSeq" id="WP_179259656.1">
    <property type="nucleotide sequence ID" value="NZ_CP058601.1"/>
</dbReference>
<dbReference type="PROSITE" id="PS00847">
    <property type="entry name" value="MCM_1"/>
    <property type="match status" value="1"/>
</dbReference>
<keyword evidence="3" id="KW-0235">DNA replication</keyword>
<keyword evidence="7 9" id="KW-0067">ATP-binding</keyword>
<dbReference type="GO" id="GO:0042555">
    <property type="term" value="C:MCM complex"/>
    <property type="evidence" value="ECO:0007669"/>
    <property type="project" value="TreeGrafter"/>
</dbReference>
<name>A0A7D5GFV9_9EURY</name>
<sequence length="699" mass="79113">MSQTQTEDEPTTDRLATTFYRRYYKEAIGRLAQRYPNEQRSLEVDWRDVHKFDPDVADDYLAAPEQMQRYFEEALRMFDLSIDVELSAHVRVGNLPAEYTFYPGEFSPSEHLGDYRSIRGEITKATDVYPKIEEAAFECQLCGTLTRVPQSDGDFQEPHECQGCERQGPFRVNFDQSEFIDAQKLRIKVPPELADGAGQKIDAFVEDDIAGTATIGDRVIVSGTIRFEQDSAGTQKKPKFDPYLEGHHIEIEETDQQDLDVDSQERKRIRELADGAEGEPLDVASESLAPKIYGYDIEKKALILALVSGGRIQYPTGDSDRSDLHVLLLGDPGTAKSKLIDRAQQIGWRTVGVSSKRATVPGLTAAAEQDDFGDGEWVMKAGAFVKANGGTVCIDELDDMSPDTRAGMLEPMSKQRFSATLAGENVTFQTETSVVAAGNPRDGRFNPYEPIPEQFAFDSALISRFDLVFTMRDKPDKQEDREIANHILASRDAAKRANLENHDEDDLESIQTPVDGEVLRKWIALARQQDNPPFVSREVRNQLRDNWLELRGMYDYDENEPIPVTFRSLEGLTRVCEALAKFEFCDKIHQRHVHQVSKIVGRSMDDIGKNEDGELDADIQEVGESKDQRSRRKFLAGVIKELEEEYDNGIPREDIIEHVQDELERDYDASKLHSDMDKWLQQGAATEPQTDHIRYLGRA</sequence>
<dbReference type="PRINTS" id="PR01657">
    <property type="entry name" value="MCMFAMILY"/>
</dbReference>
<evidence type="ECO:0000256" key="2">
    <source>
        <dbReference type="ARBA" id="ARBA00012551"/>
    </source>
</evidence>
<dbReference type="Pfam" id="PF14551">
    <property type="entry name" value="MCM_N"/>
    <property type="match status" value="1"/>
</dbReference>